<dbReference type="PROSITE" id="PS50853">
    <property type="entry name" value="FN3"/>
    <property type="match status" value="4"/>
</dbReference>
<evidence type="ECO:0000313" key="19">
    <source>
        <dbReference type="EnsemblMetazoa" id="XP_022669213"/>
    </source>
</evidence>
<name>A0A7M7MJ05_VARDE</name>
<dbReference type="KEGG" id="vde:111253697"/>
<dbReference type="InterPro" id="IPR056754">
    <property type="entry name" value="DSCAM/DSCAML_C"/>
</dbReference>
<evidence type="ECO:0000259" key="17">
    <source>
        <dbReference type="PROSITE" id="PS50835"/>
    </source>
</evidence>
<dbReference type="FunFam" id="2.60.40.10:FF:000017">
    <property type="entry name" value="Down syndrome cell adhesion molecule b"/>
    <property type="match status" value="1"/>
</dbReference>
<dbReference type="FunFam" id="2.60.40.10:FF:000333">
    <property type="entry name" value="Down syndrome cell adhesion molecule"/>
    <property type="match status" value="1"/>
</dbReference>
<dbReference type="PANTHER" id="PTHR44170">
    <property type="entry name" value="PROTEIN SIDEKICK"/>
    <property type="match status" value="1"/>
</dbReference>
<dbReference type="SUPFAM" id="SSF49265">
    <property type="entry name" value="Fibronectin type III"/>
    <property type="match status" value="3"/>
</dbReference>
<dbReference type="CDD" id="cd00063">
    <property type="entry name" value="FN3"/>
    <property type="match status" value="4"/>
</dbReference>
<dbReference type="Pfam" id="PF07679">
    <property type="entry name" value="I-set"/>
    <property type="match status" value="5"/>
</dbReference>
<evidence type="ECO:0000256" key="5">
    <source>
        <dbReference type="ARBA" id="ARBA00022737"/>
    </source>
</evidence>
<sequence length="1601" mass="174959">MVSTMHHYSSFTCEIRRLSTTVYETARSKSNTSPSSNLLQLFCRSQTQYRHGSRPCYWACLRFITLLGAAFIITASLASGAAVNGGGVGGPGGIDGPLGGPGGISSDYSGPRFSAEPLFWVEFSNSSGAELTCEATGDAPLTLTWVSADDPREPVSQVAGLRTFTDEGTLVLPPFRSEDYRQDVHAVIYRCVATNAIGSITSRDVHVSAVVDYTYEPRVYDGFVVRGNTAVLKCHVPSYIRQYTNVDAWIRDDGFTINASGNKEDRYTVLQSGELLVYKTSKDDEKRSYRCRTRHLLTGKIAVSSSHGKVTVTESHVSSAPKATLFFPEVKAKLGAHVDLPCVAQGHPPPKYSWYLEDEDGNRRKLTDSDRLQTSNGVVTIRALRTTDEGRYVCIARNSAGEERTESVLTVIVPLQARLIPQEQRVEIGHEAVFNCSIQGQPVSLVTWRKDSQQLLADGRIQLLDSDRVLRIQSIRREDAGIYQCFAENDRDAAQAVALLRLDDMSPTMVEGFEEKFVMPGDTFELRCKAKGSPLPEVSWRIDGDHLYKSERHKISSRQNAHETEAVLQVADARVEDSGEYTCVASNDIGTAVEHSARVNIEGEAFVRPMRNASVVSGTDLAIKCPYGGYPVGPITWLKSGMVLPVNYRQSVDNKGVLHVRQTHKPNDEGEYTCTIQGGRDRDSSTATTYISVVVAPQIDDHFFPDIIKVEEGTRSRLMCSVSKGDPPLRFRWLKNGLQMRNNADRQIESNEDSSIIKFQRVKFSDKGMYTCFVSNDAASVSRTVELIVSVAPRWKVEPRNASAVIGQSAILHCSCDGFPAPSVTWKKGVGVEPRNFSYIHYNFRNHHLINGSLLIRELEEADQGYYLCEAHNGIGAGISKLVYLTVHVPPHFDTKHRSYNVAKGQGVTLECAASGDRPMHYVWEKNQAAALNESRYVVETKETKSALFISAASREDSAMFSCRAHNNYGQETALIQLVVQEPPGAPTSLLVRNQTSRTADLHWQIPYNGNSVITRYIIEYKLKKDTWPEGPSTKVHKVVVAGGDNHQTRLSNLQPVTHYEIRMSAVNALGNGPHSTTAALATSEEAPSAAPSSVSVHTTGSQSLKVSWKAPPKEQQNGVIKGYRVGYRIAYTEGSYSFKQVEPPVDTTYLTNLQRMTKYAIVVQAYNRAGAGPASDEVIAATLETSPPTSPSIRVSPVSISALRVSWELSPKDNNGQVTEYTLHYSFEEGQWSKVVLDAASAQTYVLQSLRCGTVYQLYMTASNSLGTGEPGPRAVARTKGTPPIRPLLERFISTNSSCITLYLGAWKDSAAAALQAQATCPVTRFVIQYRSKERNSWVVLSDALSTTSSKTIEHLSPSREYQISVTAFSDAGSTQADFIVQTTDFSTVGQASIGSGLLEDSSPSSSPLWIAVSIIAPLIAILVVIALLVTVCLKRKLFVLSRGAQDQRGTQSPCHDTSTIYRDSKLYMQEQNILLYSTLNHHRAMAHEHGGSTFARVTGASCNGGGPNGGLAETELYSTPHRTSVGNATATLNNTRNTNANCMPTWSHEYQAAPTHGSSGGAISSVGGVGATLTSGVESLGQWAAGSEIPLEDSHSVYA</sequence>
<keyword evidence="20" id="KW-1185">Reference proteome</keyword>
<dbReference type="CDD" id="cd00096">
    <property type="entry name" value="Ig"/>
    <property type="match status" value="1"/>
</dbReference>
<dbReference type="PROSITE" id="PS50835">
    <property type="entry name" value="IG_LIKE"/>
    <property type="match status" value="9"/>
</dbReference>
<comment type="subcellular location">
    <subcellularLocation>
        <location evidence="1">Cell membrane</location>
        <topology evidence="1">Single-pass type I membrane protein</topology>
    </subcellularLocation>
    <subcellularLocation>
        <location evidence="14">Synapse</location>
    </subcellularLocation>
</comment>
<dbReference type="GO" id="GO:0007399">
    <property type="term" value="P:nervous system development"/>
    <property type="evidence" value="ECO:0007669"/>
    <property type="project" value="UniProtKB-KW"/>
</dbReference>
<dbReference type="GO" id="GO:0098609">
    <property type="term" value="P:cell-cell adhesion"/>
    <property type="evidence" value="ECO:0007669"/>
    <property type="project" value="TreeGrafter"/>
</dbReference>
<evidence type="ECO:0000256" key="14">
    <source>
        <dbReference type="ARBA" id="ARBA00034103"/>
    </source>
</evidence>
<evidence type="ECO:0000256" key="12">
    <source>
        <dbReference type="ARBA" id="ARBA00023180"/>
    </source>
</evidence>
<dbReference type="SMART" id="SM00408">
    <property type="entry name" value="IGc2"/>
    <property type="match status" value="8"/>
</dbReference>
<keyword evidence="4" id="KW-0732">Signal</keyword>
<feature type="domain" description="Ig-like" evidence="17">
    <location>
        <begin position="217"/>
        <end position="313"/>
    </location>
</feature>
<keyword evidence="13" id="KW-0393">Immunoglobulin domain</keyword>
<dbReference type="EnsemblMetazoa" id="XM_022813478">
    <property type="protein sequence ID" value="XP_022669213"/>
    <property type="gene ID" value="LOC111253697"/>
</dbReference>
<keyword evidence="12" id="KW-0325">Glycoprotein</keyword>
<feature type="domain" description="Fibronectin type-III" evidence="18">
    <location>
        <begin position="983"/>
        <end position="1087"/>
    </location>
</feature>
<feature type="domain" description="Fibronectin type-III" evidence="18">
    <location>
        <begin position="1285"/>
        <end position="1388"/>
    </location>
</feature>
<dbReference type="FunFam" id="2.60.40.10:FF:000032">
    <property type="entry name" value="palladin isoform X1"/>
    <property type="match status" value="2"/>
</dbReference>
<evidence type="ECO:0000256" key="3">
    <source>
        <dbReference type="ARBA" id="ARBA00022692"/>
    </source>
</evidence>
<dbReference type="PANTHER" id="PTHR44170:SF6">
    <property type="entry name" value="CONTACTIN"/>
    <property type="match status" value="1"/>
</dbReference>
<dbReference type="InterPro" id="IPR003599">
    <property type="entry name" value="Ig_sub"/>
</dbReference>
<keyword evidence="5" id="KW-0677">Repeat</keyword>
<evidence type="ECO:0000256" key="13">
    <source>
        <dbReference type="ARBA" id="ARBA00023319"/>
    </source>
</evidence>
<keyword evidence="11" id="KW-1015">Disulfide bond</keyword>
<dbReference type="SUPFAM" id="SSF48726">
    <property type="entry name" value="Immunoglobulin"/>
    <property type="match status" value="9"/>
</dbReference>
<dbReference type="GO" id="GO:0045202">
    <property type="term" value="C:synapse"/>
    <property type="evidence" value="ECO:0007669"/>
    <property type="project" value="UniProtKB-SubCell"/>
</dbReference>
<feature type="domain" description="Ig-like" evidence="17">
    <location>
        <begin position="604"/>
        <end position="692"/>
    </location>
</feature>
<organism evidence="19 20">
    <name type="scientific">Varroa destructor</name>
    <name type="common">Honeybee mite</name>
    <dbReference type="NCBI Taxonomy" id="109461"/>
    <lineage>
        <taxon>Eukaryota</taxon>
        <taxon>Metazoa</taxon>
        <taxon>Ecdysozoa</taxon>
        <taxon>Arthropoda</taxon>
        <taxon>Chelicerata</taxon>
        <taxon>Arachnida</taxon>
        <taxon>Acari</taxon>
        <taxon>Parasitiformes</taxon>
        <taxon>Mesostigmata</taxon>
        <taxon>Gamasina</taxon>
        <taxon>Dermanyssoidea</taxon>
        <taxon>Varroidae</taxon>
        <taxon>Varroa</taxon>
    </lineage>
</organism>
<evidence type="ECO:0000256" key="16">
    <source>
        <dbReference type="SAM" id="Phobius"/>
    </source>
</evidence>
<keyword evidence="7" id="KW-0524">Neurogenesis</keyword>
<feature type="transmembrane region" description="Helical" evidence="16">
    <location>
        <begin position="1410"/>
        <end position="1435"/>
    </location>
</feature>
<evidence type="ECO:0008006" key="21">
    <source>
        <dbReference type="Google" id="ProtNLM"/>
    </source>
</evidence>
<feature type="domain" description="Ig-like" evidence="17">
    <location>
        <begin position="697"/>
        <end position="786"/>
    </location>
</feature>
<evidence type="ECO:0000256" key="2">
    <source>
        <dbReference type="ARBA" id="ARBA00022475"/>
    </source>
</evidence>
<feature type="domain" description="Ig-like" evidence="17">
    <location>
        <begin position="414"/>
        <end position="498"/>
    </location>
</feature>
<feature type="domain" description="Ig-like" evidence="17">
    <location>
        <begin position="793"/>
        <end position="886"/>
    </location>
</feature>
<dbReference type="GeneID" id="111253697"/>
<dbReference type="InterPro" id="IPR003961">
    <property type="entry name" value="FN3_dom"/>
</dbReference>
<reference evidence="19" key="1">
    <citation type="submission" date="2021-01" db="UniProtKB">
        <authorList>
            <consortium name="EnsemblMetazoa"/>
        </authorList>
    </citation>
    <scope>IDENTIFICATION</scope>
</reference>
<keyword evidence="6" id="KW-0130">Cell adhesion</keyword>
<evidence type="ECO:0000256" key="8">
    <source>
        <dbReference type="ARBA" id="ARBA00022989"/>
    </source>
</evidence>
<feature type="domain" description="Ig-like" evidence="17">
    <location>
        <begin position="507"/>
        <end position="600"/>
    </location>
</feature>
<evidence type="ECO:0000313" key="20">
    <source>
        <dbReference type="Proteomes" id="UP000594260"/>
    </source>
</evidence>
<feature type="region of interest" description="Disordered" evidence="15">
    <location>
        <begin position="1075"/>
        <end position="1097"/>
    </location>
</feature>
<evidence type="ECO:0000256" key="7">
    <source>
        <dbReference type="ARBA" id="ARBA00022902"/>
    </source>
</evidence>
<dbReference type="InterPro" id="IPR003598">
    <property type="entry name" value="Ig_sub2"/>
</dbReference>
<dbReference type="Pfam" id="PF25059">
    <property type="entry name" value="FN3_DSCAM-DSCAML_C"/>
    <property type="match status" value="1"/>
</dbReference>
<dbReference type="OMA" id="KNHRRSI"/>
<feature type="domain" description="Fibronectin type-III" evidence="18">
    <location>
        <begin position="1191"/>
        <end position="1283"/>
    </location>
</feature>
<keyword evidence="2" id="KW-1003">Cell membrane</keyword>
<dbReference type="SMART" id="SM00409">
    <property type="entry name" value="IG"/>
    <property type="match status" value="9"/>
</dbReference>
<proteinExistence type="predicted"/>
<dbReference type="InterPro" id="IPR036116">
    <property type="entry name" value="FN3_sf"/>
</dbReference>
<feature type="domain" description="Fibronectin type-III" evidence="18">
    <location>
        <begin position="1091"/>
        <end position="1189"/>
    </location>
</feature>
<dbReference type="FunFam" id="2.60.40.10:FF:000120">
    <property type="entry name" value="Down syndrome cell adhesion molecule like 1"/>
    <property type="match status" value="1"/>
</dbReference>
<dbReference type="InterPro" id="IPR036179">
    <property type="entry name" value="Ig-like_dom_sf"/>
</dbReference>
<evidence type="ECO:0000256" key="4">
    <source>
        <dbReference type="ARBA" id="ARBA00022729"/>
    </source>
</evidence>
<dbReference type="Pfam" id="PF13927">
    <property type="entry name" value="Ig_3"/>
    <property type="match status" value="2"/>
</dbReference>
<dbReference type="OrthoDB" id="5982258at2759"/>
<dbReference type="Proteomes" id="UP000594260">
    <property type="component" value="Unplaced"/>
</dbReference>
<dbReference type="Gene3D" id="2.60.40.10">
    <property type="entry name" value="Immunoglobulins"/>
    <property type="match status" value="13"/>
</dbReference>
<keyword evidence="9" id="KW-0770">Synapse</keyword>
<evidence type="ECO:0000256" key="1">
    <source>
        <dbReference type="ARBA" id="ARBA00004251"/>
    </source>
</evidence>
<dbReference type="SMART" id="SM00060">
    <property type="entry name" value="FN3"/>
    <property type="match status" value="4"/>
</dbReference>
<dbReference type="InterPro" id="IPR013783">
    <property type="entry name" value="Ig-like_fold"/>
</dbReference>
<feature type="domain" description="Ig-like" evidence="17">
    <location>
        <begin position="111"/>
        <end position="208"/>
    </location>
</feature>
<evidence type="ECO:0000256" key="6">
    <source>
        <dbReference type="ARBA" id="ARBA00022889"/>
    </source>
</evidence>
<dbReference type="FunFam" id="2.60.40.10:FF:000107">
    <property type="entry name" value="Myosin, light chain kinase a"/>
    <property type="match status" value="1"/>
</dbReference>
<evidence type="ECO:0000256" key="15">
    <source>
        <dbReference type="SAM" id="MobiDB-lite"/>
    </source>
</evidence>
<dbReference type="FunFam" id="2.60.40.10:FF:000104">
    <property type="entry name" value="Down syndrome cell adhesion molecule b"/>
    <property type="match status" value="1"/>
</dbReference>
<feature type="transmembrane region" description="Helical" evidence="16">
    <location>
        <begin position="56"/>
        <end position="78"/>
    </location>
</feature>
<dbReference type="SMART" id="SM00406">
    <property type="entry name" value="IGv"/>
    <property type="match status" value="3"/>
</dbReference>
<dbReference type="Pfam" id="PF00041">
    <property type="entry name" value="fn3"/>
    <property type="match status" value="3"/>
</dbReference>
<dbReference type="InterPro" id="IPR013106">
    <property type="entry name" value="Ig_V-set"/>
</dbReference>
<dbReference type="GO" id="GO:0005886">
    <property type="term" value="C:plasma membrane"/>
    <property type="evidence" value="ECO:0007669"/>
    <property type="project" value="UniProtKB-SubCell"/>
</dbReference>
<dbReference type="InterPro" id="IPR013098">
    <property type="entry name" value="Ig_I-set"/>
</dbReference>
<keyword evidence="3 16" id="KW-0812">Transmembrane</keyword>
<dbReference type="InterPro" id="IPR007110">
    <property type="entry name" value="Ig-like_dom"/>
</dbReference>
<feature type="domain" description="Ig-like" evidence="17">
    <location>
        <begin position="321"/>
        <end position="410"/>
    </location>
</feature>
<dbReference type="GO" id="GO:0009653">
    <property type="term" value="P:anatomical structure morphogenesis"/>
    <property type="evidence" value="ECO:0007669"/>
    <property type="project" value="UniProtKB-ARBA"/>
</dbReference>
<keyword evidence="10 16" id="KW-0472">Membrane</keyword>
<dbReference type="InParanoid" id="A0A7M7MJ05"/>
<dbReference type="GO" id="GO:0030154">
    <property type="term" value="P:cell differentiation"/>
    <property type="evidence" value="ECO:0007669"/>
    <property type="project" value="UniProtKB-ARBA"/>
</dbReference>
<evidence type="ECO:0000256" key="11">
    <source>
        <dbReference type="ARBA" id="ARBA00023157"/>
    </source>
</evidence>
<dbReference type="RefSeq" id="XP_022669213.1">
    <property type="nucleotide sequence ID" value="XM_022813478.1"/>
</dbReference>
<evidence type="ECO:0000256" key="10">
    <source>
        <dbReference type="ARBA" id="ARBA00023136"/>
    </source>
</evidence>
<evidence type="ECO:0000256" key="9">
    <source>
        <dbReference type="ARBA" id="ARBA00023018"/>
    </source>
</evidence>
<evidence type="ECO:0000259" key="18">
    <source>
        <dbReference type="PROSITE" id="PS50853"/>
    </source>
</evidence>
<feature type="domain" description="Ig-like" evidence="17">
    <location>
        <begin position="891"/>
        <end position="981"/>
    </location>
</feature>
<keyword evidence="8 16" id="KW-1133">Transmembrane helix</keyword>
<accession>A0A7M7MJ05</accession>
<protein>
    <recommendedName>
        <fullName evidence="21">Down syndrome cell adhesion molecule-like protein Dscam2</fullName>
    </recommendedName>
</protein>